<accession>A0A2Z7AA90</accession>
<evidence type="ECO:0000313" key="1">
    <source>
        <dbReference type="EMBL" id="KZV18583.1"/>
    </source>
</evidence>
<dbReference type="Proteomes" id="UP000250235">
    <property type="component" value="Unassembled WGS sequence"/>
</dbReference>
<gene>
    <name evidence="1" type="ORF">F511_42473</name>
</gene>
<reference evidence="1 2" key="1">
    <citation type="journal article" date="2015" name="Proc. Natl. Acad. Sci. U.S.A.">
        <title>The resurrection genome of Boea hygrometrica: A blueprint for survival of dehydration.</title>
        <authorList>
            <person name="Xiao L."/>
            <person name="Yang G."/>
            <person name="Zhang L."/>
            <person name="Yang X."/>
            <person name="Zhao S."/>
            <person name="Ji Z."/>
            <person name="Zhou Q."/>
            <person name="Hu M."/>
            <person name="Wang Y."/>
            <person name="Chen M."/>
            <person name="Xu Y."/>
            <person name="Jin H."/>
            <person name="Xiao X."/>
            <person name="Hu G."/>
            <person name="Bao F."/>
            <person name="Hu Y."/>
            <person name="Wan P."/>
            <person name="Li L."/>
            <person name="Deng X."/>
            <person name="Kuang T."/>
            <person name="Xiang C."/>
            <person name="Zhu J.K."/>
            <person name="Oliver M.J."/>
            <person name="He Y."/>
        </authorList>
    </citation>
    <scope>NUCLEOTIDE SEQUENCE [LARGE SCALE GENOMIC DNA]</scope>
    <source>
        <strain evidence="2">cv. XS01</strain>
    </source>
</reference>
<dbReference type="EMBL" id="KV017339">
    <property type="protein sequence ID" value="KZV18583.1"/>
    <property type="molecule type" value="Genomic_DNA"/>
</dbReference>
<name>A0A2Z7AA90_9LAMI</name>
<organism evidence="1 2">
    <name type="scientific">Dorcoceras hygrometricum</name>
    <dbReference type="NCBI Taxonomy" id="472368"/>
    <lineage>
        <taxon>Eukaryota</taxon>
        <taxon>Viridiplantae</taxon>
        <taxon>Streptophyta</taxon>
        <taxon>Embryophyta</taxon>
        <taxon>Tracheophyta</taxon>
        <taxon>Spermatophyta</taxon>
        <taxon>Magnoliopsida</taxon>
        <taxon>eudicotyledons</taxon>
        <taxon>Gunneridae</taxon>
        <taxon>Pentapetalae</taxon>
        <taxon>asterids</taxon>
        <taxon>lamiids</taxon>
        <taxon>Lamiales</taxon>
        <taxon>Gesneriaceae</taxon>
        <taxon>Didymocarpoideae</taxon>
        <taxon>Trichosporeae</taxon>
        <taxon>Loxocarpinae</taxon>
        <taxon>Dorcoceras</taxon>
    </lineage>
</organism>
<evidence type="ECO:0000313" key="2">
    <source>
        <dbReference type="Proteomes" id="UP000250235"/>
    </source>
</evidence>
<keyword evidence="2" id="KW-1185">Reference proteome</keyword>
<proteinExistence type="predicted"/>
<dbReference type="AlphaFoldDB" id="A0A2Z7AA90"/>
<protein>
    <submittedName>
        <fullName evidence="1">Uncharacterized protein</fullName>
    </submittedName>
</protein>
<sequence>MHDQISTPKRDRFHATDLTRSSNRFHTIAQQIPHQLHNSERPDFINISNRFHTKTNSSHQHITTRFHEKTSRFHTKANRFQKQISRPKLENSKISRITETRFLTRK</sequence>